<sequence length="60" mass="6358">MVVGDKSTALPTTATKRSRALSGTTTPLPSVSITMSKTRVRTGIAEAGAPDWRKRCGVRQ</sequence>
<gene>
    <name evidence="2" type="ORF">OG563_32400</name>
</gene>
<protein>
    <submittedName>
        <fullName evidence="2">Uncharacterized protein</fullName>
    </submittedName>
</protein>
<dbReference type="RefSeq" id="WP_327097230.1">
    <property type="nucleotide sequence ID" value="NZ_CP109149.1"/>
</dbReference>
<dbReference type="EMBL" id="CP109441">
    <property type="protein sequence ID" value="WUV43882.1"/>
    <property type="molecule type" value="Genomic_DNA"/>
</dbReference>
<reference evidence="2" key="1">
    <citation type="submission" date="2022-10" db="EMBL/GenBank/DDBJ databases">
        <title>The complete genomes of actinobacterial strains from the NBC collection.</title>
        <authorList>
            <person name="Joergensen T.S."/>
            <person name="Alvarez Arevalo M."/>
            <person name="Sterndorff E.B."/>
            <person name="Faurdal D."/>
            <person name="Vuksanovic O."/>
            <person name="Mourched A.-S."/>
            <person name="Charusanti P."/>
            <person name="Shaw S."/>
            <person name="Blin K."/>
            <person name="Weber T."/>
        </authorList>
    </citation>
    <scope>NUCLEOTIDE SEQUENCE</scope>
    <source>
        <strain evidence="2">NBC_01482</strain>
    </source>
</reference>
<feature type="compositionally biased region" description="Polar residues" evidence="1">
    <location>
        <begin position="9"/>
        <end position="30"/>
    </location>
</feature>
<name>A0ABZ1YPR9_9NOCA</name>
<accession>A0ABZ1YPR9</accession>
<evidence type="ECO:0000256" key="1">
    <source>
        <dbReference type="SAM" id="MobiDB-lite"/>
    </source>
</evidence>
<feature type="region of interest" description="Disordered" evidence="1">
    <location>
        <begin position="1"/>
        <end position="30"/>
    </location>
</feature>
<evidence type="ECO:0000313" key="3">
    <source>
        <dbReference type="Proteomes" id="UP001432062"/>
    </source>
</evidence>
<organism evidence="2 3">
    <name type="scientific">Nocardia vinacea</name>
    <dbReference type="NCBI Taxonomy" id="96468"/>
    <lineage>
        <taxon>Bacteria</taxon>
        <taxon>Bacillati</taxon>
        <taxon>Actinomycetota</taxon>
        <taxon>Actinomycetes</taxon>
        <taxon>Mycobacteriales</taxon>
        <taxon>Nocardiaceae</taxon>
        <taxon>Nocardia</taxon>
    </lineage>
</organism>
<proteinExistence type="predicted"/>
<dbReference type="Proteomes" id="UP001432062">
    <property type="component" value="Chromosome"/>
</dbReference>
<keyword evidence="3" id="KW-1185">Reference proteome</keyword>
<evidence type="ECO:0000313" key="2">
    <source>
        <dbReference type="EMBL" id="WUV43882.1"/>
    </source>
</evidence>